<evidence type="ECO:0000256" key="5">
    <source>
        <dbReference type="ARBA" id="ARBA00023136"/>
    </source>
</evidence>
<keyword evidence="4 6" id="KW-1133">Transmembrane helix</keyword>
<feature type="domain" description="DUF4131" evidence="8">
    <location>
        <begin position="28"/>
        <end position="177"/>
    </location>
</feature>
<feature type="transmembrane region" description="Helical" evidence="6">
    <location>
        <begin position="384"/>
        <end position="406"/>
    </location>
</feature>
<feature type="transmembrane region" description="Helical" evidence="6">
    <location>
        <begin position="456"/>
        <end position="475"/>
    </location>
</feature>
<dbReference type="Pfam" id="PF13567">
    <property type="entry name" value="DUF4131"/>
    <property type="match status" value="1"/>
</dbReference>
<evidence type="ECO:0000256" key="3">
    <source>
        <dbReference type="ARBA" id="ARBA00022692"/>
    </source>
</evidence>
<feature type="transmembrane region" description="Helical" evidence="6">
    <location>
        <begin position="355"/>
        <end position="372"/>
    </location>
</feature>
<dbReference type="InterPro" id="IPR004477">
    <property type="entry name" value="ComEC_N"/>
</dbReference>
<dbReference type="Proteomes" id="UP000230064">
    <property type="component" value="Unassembled WGS sequence"/>
</dbReference>
<protein>
    <recommendedName>
        <fullName evidence="11">ComEC/Rec2-related protein domain-containing protein</fullName>
    </recommendedName>
</protein>
<evidence type="ECO:0000313" key="9">
    <source>
        <dbReference type="EMBL" id="PIX88134.1"/>
    </source>
</evidence>
<evidence type="ECO:0000259" key="7">
    <source>
        <dbReference type="Pfam" id="PF03772"/>
    </source>
</evidence>
<evidence type="ECO:0000313" key="10">
    <source>
        <dbReference type="Proteomes" id="UP000230064"/>
    </source>
</evidence>
<sequence>MTVSKIFLYFCLFFIGGIFLNLVIHIPQLLMLFFLILGIILISIPPSLHFRKRAGFVIIGFCLLFLVAGIWRYQIAELGVVNNELRKLNDLGEEIILIGLVAAEPDIREKSIKLTVKPENINGKVLVTINRYPEYQYGDKLKINGKLETPQEFEDFNYKDYLKKDGIYSVMDWPKIELIEKNQGNLIFAKILSFKEKLRESIYQNLSPPQSSILGAIILGDKSRMSGCSQKEIEAAQEKGEKCLKLKEKLNITGVRHITAVSGMHVVILSGVLMSLLIGLGLWRGQAFYFTIIFIWLFIIITGLQSSGIRAGIMGGLFLLAQYLGRLNSASRAIVFAAAGMLAVNPLLLRLDVGFQLSFLAVMGIIYLGPIFRDWLKFIPEEKFINLRSILVMTLSAQIFTLPILVYNFGRISLVAPITNILILPSIYWIMILGFIFGLIGILWSPLGWILSWPAYLLLTYLIKIVDFFSQPWAFKTLENVHWIWLAISYLILSLIIWRLNEKQKLKFLNY</sequence>
<feature type="transmembrane region" description="Helical" evidence="6">
    <location>
        <begin position="481"/>
        <end position="500"/>
    </location>
</feature>
<name>A0A2M7MEW8_9BACT</name>
<comment type="subcellular location">
    <subcellularLocation>
        <location evidence="1">Cell membrane</location>
        <topology evidence="1">Multi-pass membrane protein</topology>
    </subcellularLocation>
</comment>
<evidence type="ECO:0000256" key="6">
    <source>
        <dbReference type="SAM" id="Phobius"/>
    </source>
</evidence>
<evidence type="ECO:0008006" key="11">
    <source>
        <dbReference type="Google" id="ProtNLM"/>
    </source>
</evidence>
<organism evidence="9 10">
    <name type="scientific">Candidatus Nealsonbacteria bacterium CG_4_10_14_3_um_filter_36_16</name>
    <dbReference type="NCBI Taxonomy" id="1974685"/>
    <lineage>
        <taxon>Bacteria</taxon>
        <taxon>Candidatus Nealsoniibacteriota</taxon>
    </lineage>
</organism>
<evidence type="ECO:0000256" key="1">
    <source>
        <dbReference type="ARBA" id="ARBA00004651"/>
    </source>
</evidence>
<feature type="transmembrane region" description="Helical" evidence="6">
    <location>
        <begin position="426"/>
        <end position="444"/>
    </location>
</feature>
<keyword evidence="2" id="KW-1003">Cell membrane</keyword>
<feature type="transmembrane region" description="Helical" evidence="6">
    <location>
        <begin position="54"/>
        <end position="73"/>
    </location>
</feature>
<evidence type="ECO:0000256" key="4">
    <source>
        <dbReference type="ARBA" id="ARBA00022989"/>
    </source>
</evidence>
<feature type="transmembrane region" description="Helical" evidence="6">
    <location>
        <begin position="29"/>
        <end position="48"/>
    </location>
</feature>
<dbReference type="EMBL" id="PFJR01000041">
    <property type="protein sequence ID" value="PIX88134.1"/>
    <property type="molecule type" value="Genomic_DNA"/>
</dbReference>
<evidence type="ECO:0000256" key="2">
    <source>
        <dbReference type="ARBA" id="ARBA00022475"/>
    </source>
</evidence>
<proteinExistence type="predicted"/>
<dbReference type="PANTHER" id="PTHR30619">
    <property type="entry name" value="DNA INTERNALIZATION/COMPETENCE PROTEIN COMEC/REC2"/>
    <property type="match status" value="1"/>
</dbReference>
<dbReference type="NCBIfam" id="TIGR00360">
    <property type="entry name" value="ComEC_N-term"/>
    <property type="match status" value="1"/>
</dbReference>
<dbReference type="GO" id="GO:0005886">
    <property type="term" value="C:plasma membrane"/>
    <property type="evidence" value="ECO:0007669"/>
    <property type="project" value="UniProtKB-SubCell"/>
</dbReference>
<dbReference type="AlphaFoldDB" id="A0A2M7MEW8"/>
<comment type="caution">
    <text evidence="9">The sequence shown here is derived from an EMBL/GenBank/DDBJ whole genome shotgun (WGS) entry which is preliminary data.</text>
</comment>
<reference evidence="10" key="1">
    <citation type="submission" date="2017-09" db="EMBL/GenBank/DDBJ databases">
        <title>Depth-based differentiation of microbial function through sediment-hosted aquifers and enrichment of novel symbionts in the deep terrestrial subsurface.</title>
        <authorList>
            <person name="Probst A.J."/>
            <person name="Ladd B."/>
            <person name="Jarett J.K."/>
            <person name="Geller-Mcgrath D.E."/>
            <person name="Sieber C.M.K."/>
            <person name="Emerson J.B."/>
            <person name="Anantharaman K."/>
            <person name="Thomas B.C."/>
            <person name="Malmstrom R."/>
            <person name="Stieglmeier M."/>
            <person name="Klingl A."/>
            <person name="Woyke T."/>
            <person name="Ryan C.M."/>
            <person name="Banfield J.F."/>
        </authorList>
    </citation>
    <scope>NUCLEOTIDE SEQUENCE [LARGE SCALE GENOMIC DNA]</scope>
</reference>
<gene>
    <name evidence="9" type="ORF">COZ30_01760</name>
</gene>
<dbReference type="PANTHER" id="PTHR30619:SF7">
    <property type="entry name" value="BETA-LACTAMASE DOMAIN PROTEIN"/>
    <property type="match status" value="1"/>
</dbReference>
<dbReference type="Pfam" id="PF03772">
    <property type="entry name" value="Competence"/>
    <property type="match status" value="1"/>
</dbReference>
<feature type="transmembrane region" description="Helical" evidence="6">
    <location>
        <begin position="6"/>
        <end position="24"/>
    </location>
</feature>
<feature type="transmembrane region" description="Helical" evidence="6">
    <location>
        <begin position="288"/>
        <end position="321"/>
    </location>
</feature>
<dbReference type="InterPro" id="IPR025405">
    <property type="entry name" value="DUF4131"/>
</dbReference>
<dbReference type="InterPro" id="IPR052159">
    <property type="entry name" value="Competence_DNA_uptake"/>
</dbReference>
<evidence type="ECO:0000259" key="8">
    <source>
        <dbReference type="Pfam" id="PF13567"/>
    </source>
</evidence>
<keyword evidence="5 6" id="KW-0472">Membrane</keyword>
<accession>A0A2M7MEW8</accession>
<feature type="domain" description="ComEC/Rec2-related protein" evidence="7">
    <location>
        <begin position="246"/>
        <end position="500"/>
    </location>
</feature>
<keyword evidence="3 6" id="KW-0812">Transmembrane</keyword>
<feature type="transmembrane region" description="Helical" evidence="6">
    <location>
        <begin position="258"/>
        <end position="282"/>
    </location>
</feature>